<keyword evidence="4" id="KW-0378">Hydrolase</keyword>
<dbReference type="Pfam" id="PF18783">
    <property type="entry name" value="IPU_b_solenoid"/>
    <property type="match status" value="1"/>
</dbReference>
<dbReference type="InterPro" id="IPR005192">
    <property type="entry name" value="Glyco_hydro_49_C"/>
</dbReference>
<feature type="signal peptide" evidence="1">
    <location>
        <begin position="1"/>
        <end position="22"/>
    </location>
</feature>
<evidence type="ECO:0000313" key="4">
    <source>
        <dbReference type="EMBL" id="KIN08600.1"/>
    </source>
</evidence>
<dbReference type="GO" id="GO:0004553">
    <property type="term" value="F:hydrolase activity, hydrolyzing O-glycosyl compounds"/>
    <property type="evidence" value="ECO:0007669"/>
    <property type="project" value="InterPro"/>
</dbReference>
<evidence type="ECO:0000256" key="1">
    <source>
        <dbReference type="SAM" id="SignalP"/>
    </source>
</evidence>
<dbReference type="SUPFAM" id="SSF101596">
    <property type="entry name" value="Dextranase, N-terminal domain"/>
    <property type="match status" value="1"/>
</dbReference>
<dbReference type="Pfam" id="PF03718">
    <property type="entry name" value="Glyco_hydro_49"/>
    <property type="match status" value="1"/>
</dbReference>
<dbReference type="InterPro" id="IPR041274">
    <property type="entry name" value="IPU_b_solenoid"/>
</dbReference>
<sequence length="618" mass="67264">MSSTQIIRGLLLATALLSDAAAQNTTASLANLNTWWHSTGEINTLTPVQDGNVRQSHLYAVQVALASTPSDYYDSFAYETIPRNGNGQICIPGDLQSICTGTDDQISIEPAVGITMAWTQFLYRSDVIVRISRRNGQAISASDVVIRPSNLNFKIQTYDGAALITIPYNSNGVRVSIEFEDDLWTYRNAGQGENSYYVQDVDPSGPNYVSSYTNDMPVVGVEPRNALLIFASPFPTSDLIPNDPGNTLEVTTGRVTGLNTTTKSIVSFGPGVYYFTGTDHAILSSSVEWVYFAPGAYVKGAVQYASGATSLKATGFGVLSGEQYVYQANVAQGYQNVKSDADSLHMWRGDNNTDGQTWTVHGVTLNAPPFNSMDFYGPVDTFSVYASDYKQVGAFFGQTDGMEMYPGSHVHDIFYHAGDDVIKTYYSNILAERITVWKTNNAPIIQFGWYQRNLTNITVDSVDVIHCRYSSQSSEYPRALIGSAASYVDPTSTSDASVYAFISDYTVSNWRAEGLSPALIGVNPLSNIDTFLVKNIWIEELGPDTTQIDMSSFTVFTDSTSGNAAVQLGASSPNNLGLIIQNFTVGSTLISFAANNWDSYSLGRLNIDGAYQGRWTVG</sequence>
<dbReference type="InterPro" id="IPR035953">
    <property type="entry name" value="Dextranase_N-ter"/>
</dbReference>
<organism evidence="4 5">
    <name type="scientific">Oidiodendron maius (strain Zn)</name>
    <dbReference type="NCBI Taxonomy" id="913774"/>
    <lineage>
        <taxon>Eukaryota</taxon>
        <taxon>Fungi</taxon>
        <taxon>Dikarya</taxon>
        <taxon>Ascomycota</taxon>
        <taxon>Pezizomycotina</taxon>
        <taxon>Leotiomycetes</taxon>
        <taxon>Leotiomycetes incertae sedis</taxon>
        <taxon>Myxotrichaceae</taxon>
        <taxon>Oidiodendron</taxon>
    </lineage>
</organism>
<dbReference type="Pfam" id="PF18841">
    <property type="entry name" value="B_solenoid_dext"/>
    <property type="match status" value="1"/>
</dbReference>
<dbReference type="Pfam" id="PF17433">
    <property type="entry name" value="Glyco_hydro_49N"/>
    <property type="match status" value="1"/>
</dbReference>
<dbReference type="InParanoid" id="A0A0C3I0N3"/>
<dbReference type="InterPro" id="IPR011050">
    <property type="entry name" value="Pectin_lyase_fold/virulence"/>
</dbReference>
<feature type="chain" id="PRO_5002175088" evidence="1">
    <location>
        <begin position="23"/>
        <end position="618"/>
    </location>
</feature>
<keyword evidence="1" id="KW-0732">Signal</keyword>
<accession>A0A0C3I0N3</accession>
<protein>
    <submittedName>
        <fullName evidence="4">Glycoside hydrolase family 49 protein</fullName>
    </submittedName>
</protein>
<dbReference type="InterPro" id="IPR012334">
    <property type="entry name" value="Pectin_lyas_fold"/>
</dbReference>
<dbReference type="HOGENOM" id="CLU_016923_1_0_1"/>
<feature type="domain" description="Glycoside hydrolase family 49 N-terminal" evidence="3">
    <location>
        <begin position="24"/>
        <end position="234"/>
    </location>
</feature>
<dbReference type="EMBL" id="KN832870">
    <property type="protein sequence ID" value="KIN08600.1"/>
    <property type="molecule type" value="Genomic_DNA"/>
</dbReference>
<dbReference type="Proteomes" id="UP000054321">
    <property type="component" value="Unassembled WGS sequence"/>
</dbReference>
<proteinExistence type="predicted"/>
<dbReference type="Gene3D" id="2.160.20.10">
    <property type="entry name" value="Single-stranded right-handed beta-helix, Pectin lyase-like"/>
    <property type="match status" value="1"/>
</dbReference>
<evidence type="ECO:0000259" key="2">
    <source>
        <dbReference type="Pfam" id="PF03718"/>
    </source>
</evidence>
<dbReference type="AlphaFoldDB" id="A0A0C3I0N3"/>
<evidence type="ECO:0000259" key="3">
    <source>
        <dbReference type="Pfam" id="PF17433"/>
    </source>
</evidence>
<dbReference type="InterPro" id="IPR023226">
    <property type="entry name" value="Glyco_hydro_49_N_dom"/>
</dbReference>
<evidence type="ECO:0000313" key="5">
    <source>
        <dbReference type="Proteomes" id="UP000054321"/>
    </source>
</evidence>
<dbReference type="SUPFAM" id="SSF51126">
    <property type="entry name" value="Pectin lyase-like"/>
    <property type="match status" value="1"/>
</dbReference>
<dbReference type="STRING" id="913774.A0A0C3I0N3"/>
<reference evidence="4 5" key="1">
    <citation type="submission" date="2014-04" db="EMBL/GenBank/DDBJ databases">
        <authorList>
            <consortium name="DOE Joint Genome Institute"/>
            <person name="Kuo A."/>
            <person name="Martino E."/>
            <person name="Perotto S."/>
            <person name="Kohler A."/>
            <person name="Nagy L.G."/>
            <person name="Floudas D."/>
            <person name="Copeland A."/>
            <person name="Barry K.W."/>
            <person name="Cichocki N."/>
            <person name="Veneault-Fourrey C."/>
            <person name="LaButti K."/>
            <person name="Lindquist E.A."/>
            <person name="Lipzen A."/>
            <person name="Lundell T."/>
            <person name="Morin E."/>
            <person name="Murat C."/>
            <person name="Sun H."/>
            <person name="Tunlid A."/>
            <person name="Henrissat B."/>
            <person name="Grigoriev I.V."/>
            <person name="Hibbett D.S."/>
            <person name="Martin F."/>
            <person name="Nordberg H.P."/>
            <person name="Cantor M.N."/>
            <person name="Hua S.X."/>
        </authorList>
    </citation>
    <scope>NUCLEOTIDE SEQUENCE [LARGE SCALE GENOMIC DNA]</scope>
    <source>
        <strain evidence="4 5">Zn</strain>
    </source>
</reference>
<feature type="domain" description="Glycoside hydrolase family 49 C-terminal" evidence="2">
    <location>
        <begin position="492"/>
        <end position="616"/>
    </location>
</feature>
<reference evidence="5" key="2">
    <citation type="submission" date="2015-01" db="EMBL/GenBank/DDBJ databases">
        <title>Evolutionary Origins and Diversification of the Mycorrhizal Mutualists.</title>
        <authorList>
            <consortium name="DOE Joint Genome Institute"/>
            <consortium name="Mycorrhizal Genomics Consortium"/>
            <person name="Kohler A."/>
            <person name="Kuo A."/>
            <person name="Nagy L.G."/>
            <person name="Floudas D."/>
            <person name="Copeland A."/>
            <person name="Barry K.W."/>
            <person name="Cichocki N."/>
            <person name="Veneault-Fourrey C."/>
            <person name="LaButti K."/>
            <person name="Lindquist E.A."/>
            <person name="Lipzen A."/>
            <person name="Lundell T."/>
            <person name="Morin E."/>
            <person name="Murat C."/>
            <person name="Riley R."/>
            <person name="Ohm R."/>
            <person name="Sun H."/>
            <person name="Tunlid A."/>
            <person name="Henrissat B."/>
            <person name="Grigoriev I.V."/>
            <person name="Hibbett D.S."/>
            <person name="Martin F."/>
        </authorList>
    </citation>
    <scope>NUCLEOTIDE SEQUENCE [LARGE SCALE GENOMIC DNA]</scope>
    <source>
        <strain evidence="5">Zn</strain>
    </source>
</reference>
<dbReference type="InterPro" id="IPR041402">
    <property type="entry name" value="B_solenoid_dext"/>
</dbReference>
<dbReference type="OrthoDB" id="406508at2759"/>
<dbReference type="Gene3D" id="2.60.350.10">
    <property type="entry name" value="Dextranase, N-terminal"/>
    <property type="match status" value="1"/>
</dbReference>
<name>A0A0C3I0N3_OIDMZ</name>
<keyword evidence="5" id="KW-1185">Reference proteome</keyword>
<gene>
    <name evidence="4" type="ORF">OIDMADRAFT_140955</name>
</gene>